<comment type="catalytic activity">
    <reaction evidence="1 6">
        <text>Hydrolysis of terminal non-reducing N-acetyl-D-hexosamine residues in N-acetyl-beta-D-hexosaminides.</text>
        <dbReference type="EC" id="3.2.1.52"/>
    </reaction>
</comment>
<evidence type="ECO:0000256" key="6">
    <source>
        <dbReference type="PIRNR" id="PIRNR001093"/>
    </source>
</evidence>
<organism evidence="10 11">
    <name type="scientific">[Myrmecia] bisecta</name>
    <dbReference type="NCBI Taxonomy" id="41462"/>
    <lineage>
        <taxon>Eukaryota</taxon>
        <taxon>Viridiplantae</taxon>
        <taxon>Chlorophyta</taxon>
        <taxon>core chlorophytes</taxon>
        <taxon>Trebouxiophyceae</taxon>
        <taxon>Trebouxiales</taxon>
        <taxon>Trebouxiaceae</taxon>
        <taxon>Myrmecia</taxon>
    </lineage>
</organism>
<keyword evidence="3 6" id="KW-0378">Hydrolase</keyword>
<dbReference type="PANTHER" id="PTHR22600">
    <property type="entry name" value="BETA-HEXOSAMINIDASE"/>
    <property type="match status" value="1"/>
</dbReference>
<dbReference type="InterPro" id="IPR025705">
    <property type="entry name" value="Beta_hexosaminidase_sua/sub"/>
</dbReference>
<dbReference type="EMBL" id="JALJOR010000016">
    <property type="protein sequence ID" value="KAK9805226.1"/>
    <property type="molecule type" value="Genomic_DNA"/>
</dbReference>
<dbReference type="Proteomes" id="UP001489004">
    <property type="component" value="Unassembled WGS sequence"/>
</dbReference>
<dbReference type="GO" id="GO:0006689">
    <property type="term" value="P:ganglioside catabolic process"/>
    <property type="evidence" value="ECO:0007669"/>
    <property type="project" value="TreeGrafter"/>
</dbReference>
<accession>A0AAW1P664</accession>
<evidence type="ECO:0000256" key="7">
    <source>
        <dbReference type="PIRSR" id="PIRSR001093-1"/>
    </source>
</evidence>
<evidence type="ECO:0000259" key="9">
    <source>
        <dbReference type="Pfam" id="PF14845"/>
    </source>
</evidence>
<dbReference type="Pfam" id="PF00728">
    <property type="entry name" value="Glyco_hydro_20"/>
    <property type="match status" value="2"/>
</dbReference>
<dbReference type="SUPFAM" id="SSF55545">
    <property type="entry name" value="beta-N-acetylhexosaminidase-like domain"/>
    <property type="match status" value="1"/>
</dbReference>
<dbReference type="InterPro" id="IPR017853">
    <property type="entry name" value="GH"/>
</dbReference>
<evidence type="ECO:0000256" key="2">
    <source>
        <dbReference type="ARBA" id="ARBA00006285"/>
    </source>
</evidence>
<dbReference type="GO" id="GO:0030203">
    <property type="term" value="P:glycosaminoglycan metabolic process"/>
    <property type="evidence" value="ECO:0007669"/>
    <property type="project" value="TreeGrafter"/>
</dbReference>
<evidence type="ECO:0000256" key="1">
    <source>
        <dbReference type="ARBA" id="ARBA00001231"/>
    </source>
</evidence>
<proteinExistence type="inferred from homology"/>
<dbReference type="InterPro" id="IPR015883">
    <property type="entry name" value="Glyco_hydro_20_cat"/>
</dbReference>
<dbReference type="Gene3D" id="3.30.379.10">
    <property type="entry name" value="Chitobiase/beta-hexosaminidase domain 2-like"/>
    <property type="match status" value="1"/>
</dbReference>
<evidence type="ECO:0000256" key="3">
    <source>
        <dbReference type="ARBA" id="ARBA00022801"/>
    </source>
</evidence>
<keyword evidence="4" id="KW-0325">Glycoprotein</keyword>
<dbReference type="GO" id="GO:0004563">
    <property type="term" value="F:beta-N-acetylhexosaminidase activity"/>
    <property type="evidence" value="ECO:0007669"/>
    <property type="project" value="UniProtKB-EC"/>
</dbReference>
<evidence type="ECO:0000256" key="4">
    <source>
        <dbReference type="ARBA" id="ARBA00023180"/>
    </source>
</evidence>
<comment type="similarity">
    <text evidence="2 6">Belongs to the glycosyl hydrolase 20 family.</text>
</comment>
<dbReference type="GO" id="GO:0005975">
    <property type="term" value="P:carbohydrate metabolic process"/>
    <property type="evidence" value="ECO:0007669"/>
    <property type="project" value="InterPro"/>
</dbReference>
<dbReference type="InterPro" id="IPR029018">
    <property type="entry name" value="Hex-like_dom2"/>
</dbReference>
<dbReference type="SUPFAM" id="SSF51445">
    <property type="entry name" value="(Trans)glycosidases"/>
    <property type="match status" value="1"/>
</dbReference>
<keyword evidence="5 6" id="KW-0326">Glycosidase</keyword>
<sequence>MSKAGRLTCRAGIQEYPEWTLDQIAGLVFGALMLASAAFAAQADALVAQSQRKELGLCPACGGVTNSTLCALDPKTFQFVSKGSDSRILKSAFDRYTKLIFETPSAQPASAARTLRQHAQQHGAELVKALEVTVHSVDQSLDLATDESYNLTVHAPTATLSANSVYGALRGLETFSQLIDRLDDPDTHMAQPGLLAGDTMLGCIWEAALDALSGWSKGQHPGGVAAQKAAFVVNGTVVRDAPRFHHRGLLLDTSRHFLPVPTVLEHLDAMAWSKMNVFHWHIVDDQSFPYVSSALPLLAELGAFSPRHTYSPADVQSVIMAARERGIRVIPEFDTPGHTLSWGKAHPEVLTQCYGKDGQPTGELGPMNPIRNETYGLVWELLREAAQVFPDSYVHLGGDEVPFDCWESNPDIKDWMAANKFKAMRETEEYFEGRVLELAAAAGRSYIVWQEILDNGVKVKNDTVVHVWKWWEDGRQLGHETGNAAGARHHHPKPATCALHQGCRPEGAPANDASAYLKEMARITEQGYRVLLSSPWYLNLGSYDAEEWAQYYAVDPLGFEGSAAQHALVMGGEACMWGEKVDATNAVPRIWPRAAAIAERLWSPANVTDIPAARARLVEHRCRMLSRGLRAQPMGPGFCPADLQ</sequence>
<feature type="active site" description="Proton donor" evidence="7">
    <location>
        <position position="400"/>
    </location>
</feature>
<evidence type="ECO:0000313" key="10">
    <source>
        <dbReference type="EMBL" id="KAK9805226.1"/>
    </source>
</evidence>
<reference evidence="10 11" key="1">
    <citation type="journal article" date="2024" name="Nat. Commun.">
        <title>Phylogenomics reveals the evolutionary origins of lichenization in chlorophyte algae.</title>
        <authorList>
            <person name="Puginier C."/>
            <person name="Libourel C."/>
            <person name="Otte J."/>
            <person name="Skaloud P."/>
            <person name="Haon M."/>
            <person name="Grisel S."/>
            <person name="Petersen M."/>
            <person name="Berrin J.G."/>
            <person name="Delaux P.M."/>
            <person name="Dal Grande F."/>
            <person name="Keller J."/>
        </authorList>
    </citation>
    <scope>NUCLEOTIDE SEQUENCE [LARGE SCALE GENOMIC DNA]</scope>
    <source>
        <strain evidence="10 11">SAG 2043</strain>
    </source>
</reference>
<dbReference type="AlphaFoldDB" id="A0AAW1P664"/>
<comment type="caution">
    <text evidence="10">The sequence shown here is derived from an EMBL/GenBank/DDBJ whole genome shotgun (WGS) entry which is preliminary data.</text>
</comment>
<protein>
    <recommendedName>
        <fullName evidence="6">Beta-hexosaminidase</fullName>
        <ecNumber evidence="6">3.2.1.52</ecNumber>
    </recommendedName>
</protein>
<feature type="domain" description="Glycoside hydrolase family 20 catalytic" evidence="8">
    <location>
        <begin position="244"/>
        <end position="472"/>
    </location>
</feature>
<feature type="domain" description="Glycoside hydrolase family 20 catalytic" evidence="8">
    <location>
        <begin position="519"/>
        <end position="604"/>
    </location>
</feature>
<dbReference type="PIRSF" id="PIRSF001093">
    <property type="entry name" value="B-hxosamndse_ab_euk"/>
    <property type="match status" value="1"/>
</dbReference>
<evidence type="ECO:0000256" key="5">
    <source>
        <dbReference type="ARBA" id="ARBA00023295"/>
    </source>
</evidence>
<name>A0AAW1P664_9CHLO</name>
<evidence type="ECO:0000313" key="11">
    <source>
        <dbReference type="Proteomes" id="UP001489004"/>
    </source>
</evidence>
<gene>
    <name evidence="10" type="ORF">WJX72_007110</name>
</gene>
<dbReference type="PRINTS" id="PR00738">
    <property type="entry name" value="GLHYDRLASE20"/>
</dbReference>
<evidence type="ECO:0000259" key="8">
    <source>
        <dbReference type="Pfam" id="PF00728"/>
    </source>
</evidence>
<dbReference type="CDD" id="cd06562">
    <property type="entry name" value="GH20_HexA_HexB-like"/>
    <property type="match status" value="1"/>
</dbReference>
<dbReference type="InterPro" id="IPR029019">
    <property type="entry name" value="HEX_eukaryotic_N"/>
</dbReference>
<keyword evidence="11" id="KW-1185">Reference proteome</keyword>
<dbReference type="EC" id="3.2.1.52" evidence="6"/>
<dbReference type="Pfam" id="PF14845">
    <property type="entry name" value="Glycohydro_20b2"/>
    <property type="match status" value="1"/>
</dbReference>
<dbReference type="Gene3D" id="3.20.20.80">
    <property type="entry name" value="Glycosidases"/>
    <property type="match status" value="1"/>
</dbReference>
<dbReference type="GO" id="GO:0005764">
    <property type="term" value="C:lysosome"/>
    <property type="evidence" value="ECO:0007669"/>
    <property type="project" value="TreeGrafter"/>
</dbReference>
<dbReference type="PANTHER" id="PTHR22600:SF21">
    <property type="entry name" value="BETA-HEXOSAMINIDASE A"/>
    <property type="match status" value="1"/>
</dbReference>
<dbReference type="GO" id="GO:0016020">
    <property type="term" value="C:membrane"/>
    <property type="evidence" value="ECO:0007669"/>
    <property type="project" value="TreeGrafter"/>
</dbReference>
<feature type="domain" description="Beta-hexosaminidase eukaryotic type N-terminal" evidence="9">
    <location>
        <begin position="66"/>
        <end position="178"/>
    </location>
</feature>